<dbReference type="PANTHER" id="PTHR48475">
    <property type="entry name" value="RIBONUCLEASE H"/>
    <property type="match status" value="1"/>
</dbReference>
<dbReference type="AlphaFoldDB" id="A0A0R0IZX0"/>
<reference evidence="1 2" key="1">
    <citation type="journal article" date="2010" name="Nature">
        <title>Genome sequence of the palaeopolyploid soybean.</title>
        <authorList>
            <person name="Schmutz J."/>
            <person name="Cannon S.B."/>
            <person name="Schlueter J."/>
            <person name="Ma J."/>
            <person name="Mitros T."/>
            <person name="Nelson W."/>
            <person name="Hyten D.L."/>
            <person name="Song Q."/>
            <person name="Thelen J.J."/>
            <person name="Cheng J."/>
            <person name="Xu D."/>
            <person name="Hellsten U."/>
            <person name="May G.D."/>
            <person name="Yu Y."/>
            <person name="Sakurai T."/>
            <person name="Umezawa T."/>
            <person name="Bhattacharyya M.K."/>
            <person name="Sandhu D."/>
            <person name="Valliyodan B."/>
            <person name="Lindquist E."/>
            <person name="Peto M."/>
            <person name="Grant D."/>
            <person name="Shu S."/>
            <person name="Goodstein D."/>
            <person name="Barry K."/>
            <person name="Futrell-Griggs M."/>
            <person name="Abernathy B."/>
            <person name="Du J."/>
            <person name="Tian Z."/>
            <person name="Zhu L."/>
            <person name="Gill N."/>
            <person name="Joshi T."/>
            <person name="Libault M."/>
            <person name="Sethuraman A."/>
            <person name="Zhang X.-C."/>
            <person name="Shinozaki K."/>
            <person name="Nguyen H.T."/>
            <person name="Wing R.A."/>
            <person name="Cregan P."/>
            <person name="Specht J."/>
            <person name="Grimwood J."/>
            <person name="Rokhsar D."/>
            <person name="Stacey G."/>
            <person name="Shoemaker R.C."/>
            <person name="Jackson S.A."/>
        </authorList>
    </citation>
    <scope>NUCLEOTIDE SEQUENCE</scope>
    <source>
        <strain evidence="2">cv. Williams 82</strain>
        <tissue evidence="1">Callus</tissue>
    </source>
</reference>
<gene>
    <name evidence="1" type="ORF">GLYMA_08G296200</name>
</gene>
<dbReference type="Proteomes" id="UP000008827">
    <property type="component" value="Chromosome 8"/>
</dbReference>
<dbReference type="Gramene" id="KRH45843">
    <property type="protein sequence ID" value="KRH45843"/>
    <property type="gene ID" value="GLYMA_08G296200"/>
</dbReference>
<dbReference type="Gene3D" id="1.10.340.70">
    <property type="match status" value="1"/>
</dbReference>
<name>A0A0R0IZX0_SOYBN</name>
<reference evidence="2" key="2">
    <citation type="submission" date="2018-02" db="UniProtKB">
        <authorList>
            <consortium name="EnsemblPlants"/>
        </authorList>
    </citation>
    <scope>IDENTIFICATION</scope>
    <source>
        <strain evidence="2">Williams 82</strain>
    </source>
</reference>
<evidence type="ECO:0008006" key="4">
    <source>
        <dbReference type="Google" id="ProtNLM"/>
    </source>
</evidence>
<dbReference type="InParanoid" id="A0A0R0IZX0"/>
<dbReference type="EMBL" id="CM000841">
    <property type="protein sequence ID" value="KRH45843.1"/>
    <property type="molecule type" value="Genomic_DNA"/>
</dbReference>
<evidence type="ECO:0000313" key="3">
    <source>
        <dbReference type="Proteomes" id="UP000008827"/>
    </source>
</evidence>
<evidence type="ECO:0000313" key="2">
    <source>
        <dbReference type="EnsemblPlants" id="KRH45843"/>
    </source>
</evidence>
<dbReference type="OMA" id="YFHIASR"/>
<keyword evidence="3" id="KW-1185">Reference proteome</keyword>
<accession>A0A0R0IZX0</accession>
<evidence type="ECO:0000313" key="1">
    <source>
        <dbReference type="EMBL" id="KRH45843.1"/>
    </source>
</evidence>
<protein>
    <recommendedName>
        <fullName evidence="4">Integrase zinc-binding domain-containing protein</fullName>
    </recommendedName>
</protein>
<dbReference type="PANTHER" id="PTHR48475:SF2">
    <property type="entry name" value="RIBONUCLEASE H"/>
    <property type="match status" value="1"/>
</dbReference>
<sequence>MYHIPKESNTRADLFSKLANTKKIEHLKTIIQDMIQTPTINTEEVMAGEEEANYYVTLNGELIKRGLTTPLLKCLNSQQVDYIMRELHEGICGLYTGGSSFTTKVVCADYYWPTLRVDALGL</sequence>
<organism evidence="1">
    <name type="scientific">Glycine max</name>
    <name type="common">Soybean</name>
    <name type="synonym">Glycine hispida</name>
    <dbReference type="NCBI Taxonomy" id="3847"/>
    <lineage>
        <taxon>Eukaryota</taxon>
        <taxon>Viridiplantae</taxon>
        <taxon>Streptophyta</taxon>
        <taxon>Embryophyta</taxon>
        <taxon>Tracheophyta</taxon>
        <taxon>Spermatophyta</taxon>
        <taxon>Magnoliopsida</taxon>
        <taxon>eudicotyledons</taxon>
        <taxon>Gunneridae</taxon>
        <taxon>Pentapetalae</taxon>
        <taxon>rosids</taxon>
        <taxon>fabids</taxon>
        <taxon>Fabales</taxon>
        <taxon>Fabaceae</taxon>
        <taxon>Papilionoideae</taxon>
        <taxon>50 kb inversion clade</taxon>
        <taxon>NPAAA clade</taxon>
        <taxon>indigoferoid/millettioid clade</taxon>
        <taxon>Phaseoleae</taxon>
        <taxon>Glycine</taxon>
        <taxon>Glycine subgen. Soja</taxon>
    </lineage>
</organism>
<dbReference type="EnsemblPlants" id="KRH45843">
    <property type="protein sequence ID" value="KRH45843"/>
    <property type="gene ID" value="GLYMA_08G296200"/>
</dbReference>
<proteinExistence type="predicted"/>
<reference evidence="1" key="3">
    <citation type="submission" date="2018-07" db="EMBL/GenBank/DDBJ databases">
        <title>WGS assembly of Glycine max.</title>
        <authorList>
            <person name="Schmutz J."/>
            <person name="Cannon S."/>
            <person name="Schlueter J."/>
            <person name="Ma J."/>
            <person name="Mitros T."/>
            <person name="Nelson W."/>
            <person name="Hyten D."/>
            <person name="Song Q."/>
            <person name="Thelen J."/>
            <person name="Cheng J."/>
            <person name="Xu D."/>
            <person name="Hellsten U."/>
            <person name="May G."/>
            <person name="Yu Y."/>
            <person name="Sakurai T."/>
            <person name="Umezawa T."/>
            <person name="Bhattacharyya M."/>
            <person name="Sandhu D."/>
            <person name="Valliyodan B."/>
            <person name="Lindquist E."/>
            <person name="Peto M."/>
            <person name="Grant D."/>
            <person name="Shu S."/>
            <person name="Goodstein D."/>
            <person name="Barry K."/>
            <person name="Futrell-Griggs M."/>
            <person name="Abernathy B."/>
            <person name="Du J."/>
            <person name="Tian Z."/>
            <person name="Zhu L."/>
            <person name="Gill N."/>
            <person name="Joshi T."/>
            <person name="Libault M."/>
            <person name="Sethuraman A."/>
            <person name="Zhang X."/>
            <person name="Shinozaki K."/>
            <person name="Nguyen H."/>
            <person name="Wing R."/>
            <person name="Cregan P."/>
            <person name="Specht J."/>
            <person name="Grimwood J."/>
            <person name="Rokhsar D."/>
            <person name="Stacey G."/>
            <person name="Shoemaker R."/>
            <person name="Jackson S."/>
        </authorList>
    </citation>
    <scope>NUCLEOTIDE SEQUENCE</scope>
    <source>
        <tissue evidence="1">Callus</tissue>
    </source>
</reference>